<feature type="transmembrane region" description="Helical" evidence="1">
    <location>
        <begin position="135"/>
        <end position="154"/>
    </location>
</feature>
<dbReference type="PROSITE" id="PS50042">
    <property type="entry name" value="CNMP_BINDING_3"/>
    <property type="match status" value="1"/>
</dbReference>
<organism evidence="3 4">
    <name type="scientific">Oryctes borbonicus</name>
    <dbReference type="NCBI Taxonomy" id="1629725"/>
    <lineage>
        <taxon>Eukaryota</taxon>
        <taxon>Metazoa</taxon>
        <taxon>Ecdysozoa</taxon>
        <taxon>Arthropoda</taxon>
        <taxon>Hexapoda</taxon>
        <taxon>Insecta</taxon>
        <taxon>Pterygota</taxon>
        <taxon>Neoptera</taxon>
        <taxon>Endopterygota</taxon>
        <taxon>Coleoptera</taxon>
        <taxon>Polyphaga</taxon>
        <taxon>Scarabaeiformia</taxon>
        <taxon>Scarabaeidae</taxon>
        <taxon>Dynastinae</taxon>
        <taxon>Oryctes</taxon>
    </lineage>
</organism>
<evidence type="ECO:0000313" key="3">
    <source>
        <dbReference type="EMBL" id="KRT79809.1"/>
    </source>
</evidence>
<dbReference type="Gene3D" id="1.10.287.70">
    <property type="match status" value="1"/>
</dbReference>
<name>A0A0T6AXM0_9SCAR</name>
<dbReference type="Proteomes" id="UP000051574">
    <property type="component" value="Unassembled WGS sequence"/>
</dbReference>
<feature type="domain" description="Cyclic nucleotide-binding" evidence="2">
    <location>
        <begin position="266"/>
        <end position="369"/>
    </location>
</feature>
<keyword evidence="4" id="KW-1185">Reference proteome</keyword>
<dbReference type="InterPro" id="IPR014710">
    <property type="entry name" value="RmlC-like_jellyroll"/>
</dbReference>
<feature type="transmembrane region" description="Helical" evidence="1">
    <location>
        <begin position="29"/>
        <end position="45"/>
    </location>
</feature>
<feature type="transmembrane region" description="Helical" evidence="1">
    <location>
        <begin position="91"/>
        <end position="115"/>
    </location>
</feature>
<dbReference type="OrthoDB" id="415460at2759"/>
<dbReference type="PANTHER" id="PTHR45743">
    <property type="entry name" value="POTASSIUM CHANNEL AKT1"/>
    <property type="match status" value="1"/>
</dbReference>
<keyword evidence="1" id="KW-0472">Membrane</keyword>
<feature type="transmembrane region" description="Helical" evidence="1">
    <location>
        <begin position="166"/>
        <end position="189"/>
    </location>
</feature>
<dbReference type="InterPro" id="IPR000595">
    <property type="entry name" value="cNMP-bd_dom"/>
</dbReference>
<reference evidence="3 4" key="1">
    <citation type="submission" date="2015-09" db="EMBL/GenBank/DDBJ databases">
        <title>Draft genome of the scarab beetle Oryctes borbonicus.</title>
        <authorList>
            <person name="Meyer J.M."/>
            <person name="Markov G.V."/>
            <person name="Baskaran P."/>
            <person name="Herrmann M."/>
            <person name="Sommer R.J."/>
            <person name="Roedelsperger C."/>
        </authorList>
    </citation>
    <scope>NUCLEOTIDE SEQUENCE [LARGE SCALE GENOMIC DNA]</scope>
    <source>
        <strain evidence="3">OB123</strain>
        <tissue evidence="3">Whole animal</tissue>
    </source>
</reference>
<dbReference type="GO" id="GO:0005249">
    <property type="term" value="F:voltage-gated potassium channel activity"/>
    <property type="evidence" value="ECO:0007669"/>
    <property type="project" value="InterPro"/>
</dbReference>
<sequence length="400" mass="47089">MGFTLQYIDVTTGMIQRQPKKVMTRYLKSWFWFDLLTCMPFEYFLRLTDVTNRYSGFGLLNRAFRYYYIMHYYNICSYKLNISKHLRWTHLIYRTFFVTQLMVNIWILCACFHHNCIYVDVDGQKQMTNNTLDSILVAYAYIINICTSTGLNYVQPMTLTEMCVAAVLVLSVQYVIAALASGFATLIIIENSTLTDYKYSIERLNMYLEGHYLSEAIRSNVWAYLLQLWKIQRGEWMPMLIQEAPSYLRQDIMKSLYMSHLENHFLFSKIHTDFLRQLVVHMERCIYFPGNYIVAQGDMDSTMYFIHKGEVGAYDTNSYNKEIQLHTLRTNMSFGEAQGLHQTPYLLSYKALTTVEVLALRQSTWEYLLKWFPATSEEISKRSAEYGLISDIQTEDTTAF</sequence>
<comment type="caution">
    <text evidence="3">The sequence shown here is derived from an EMBL/GenBank/DDBJ whole genome shotgun (WGS) entry which is preliminary data.</text>
</comment>
<dbReference type="Pfam" id="PF00027">
    <property type="entry name" value="cNMP_binding"/>
    <property type="match status" value="1"/>
</dbReference>
<dbReference type="SMART" id="SM00100">
    <property type="entry name" value="cNMP"/>
    <property type="match status" value="1"/>
</dbReference>
<evidence type="ECO:0000313" key="4">
    <source>
        <dbReference type="Proteomes" id="UP000051574"/>
    </source>
</evidence>
<dbReference type="EMBL" id="LJIG01022581">
    <property type="protein sequence ID" value="KRT79809.1"/>
    <property type="molecule type" value="Genomic_DNA"/>
</dbReference>
<accession>A0A0T6AXM0</accession>
<keyword evidence="1" id="KW-1133">Transmembrane helix</keyword>
<gene>
    <name evidence="3" type="ORF">AMK59_8251</name>
</gene>
<dbReference type="Gene3D" id="2.60.120.10">
    <property type="entry name" value="Jelly Rolls"/>
    <property type="match status" value="1"/>
</dbReference>
<dbReference type="SUPFAM" id="SSF81324">
    <property type="entry name" value="Voltage-gated potassium channels"/>
    <property type="match status" value="1"/>
</dbReference>
<dbReference type="InterPro" id="IPR045319">
    <property type="entry name" value="KAT/AKT"/>
</dbReference>
<evidence type="ECO:0000256" key="1">
    <source>
        <dbReference type="SAM" id="Phobius"/>
    </source>
</evidence>
<dbReference type="AlphaFoldDB" id="A0A0T6AXM0"/>
<dbReference type="CDD" id="cd00038">
    <property type="entry name" value="CAP_ED"/>
    <property type="match status" value="1"/>
</dbReference>
<dbReference type="InterPro" id="IPR018490">
    <property type="entry name" value="cNMP-bd_dom_sf"/>
</dbReference>
<proteinExistence type="predicted"/>
<evidence type="ECO:0000259" key="2">
    <source>
        <dbReference type="PROSITE" id="PS50042"/>
    </source>
</evidence>
<dbReference type="SUPFAM" id="SSF51206">
    <property type="entry name" value="cAMP-binding domain-like"/>
    <property type="match status" value="1"/>
</dbReference>
<keyword evidence="1" id="KW-0812">Transmembrane</keyword>
<protein>
    <submittedName>
        <fullName evidence="3">cNMP binding protein</fullName>
    </submittedName>
</protein>